<sequence length="306" mass="35567">MQVTTCGRNFPDMPMNTLDQQFFQLQLNASNLDLLFDASDEFEDALTAPRNTATKRQNPHSDFTSFLITFQNDKNSNGALTLNTKDTQNQNTSVELREAQIQQGATDSYYNVDTSGKRQPPQILCTVHDTFWLFLPAEAQNLKYYTLTQNDGVVIGENGQNGVGFALLYAQLQRLTQWKEYLKAEMKEFDSKRMNKKKYHSRRRSKYDVYFLILQVWKEDSQSQKNKAKLKDLYDRNEREDADFMETVRERMSSPPKSFTYSQFRGGRTRLYGVVPGYTTTNMEYGALDPEVPQGKTYNHKFVPYR</sequence>
<dbReference type="OrthoDB" id="10500762at2759"/>
<accession>A0A5J4WYE0</accession>
<name>A0A5J4WYE0_9EUKA</name>
<reference evidence="1 2" key="1">
    <citation type="submission" date="2019-03" db="EMBL/GenBank/DDBJ databases">
        <title>Single cell metagenomics reveals metabolic interactions within the superorganism composed of flagellate Streblomastix strix and complex community of Bacteroidetes bacteria on its surface.</title>
        <authorList>
            <person name="Treitli S.C."/>
            <person name="Kolisko M."/>
            <person name="Husnik F."/>
            <person name="Keeling P."/>
            <person name="Hampl V."/>
        </authorList>
    </citation>
    <scope>NUCLEOTIDE SEQUENCE [LARGE SCALE GENOMIC DNA]</scope>
    <source>
        <strain evidence="1">ST1C</strain>
    </source>
</reference>
<proteinExistence type="predicted"/>
<dbReference type="Proteomes" id="UP000324800">
    <property type="component" value="Unassembled WGS sequence"/>
</dbReference>
<gene>
    <name evidence="1" type="ORF">EZS28_004352</name>
</gene>
<protein>
    <submittedName>
        <fullName evidence="1">Uncharacterized protein</fullName>
    </submittedName>
</protein>
<comment type="caution">
    <text evidence="1">The sequence shown here is derived from an EMBL/GenBank/DDBJ whole genome shotgun (WGS) entry which is preliminary data.</text>
</comment>
<organism evidence="1 2">
    <name type="scientific">Streblomastix strix</name>
    <dbReference type="NCBI Taxonomy" id="222440"/>
    <lineage>
        <taxon>Eukaryota</taxon>
        <taxon>Metamonada</taxon>
        <taxon>Preaxostyla</taxon>
        <taxon>Oxymonadida</taxon>
        <taxon>Streblomastigidae</taxon>
        <taxon>Streblomastix</taxon>
    </lineage>
</organism>
<evidence type="ECO:0000313" key="2">
    <source>
        <dbReference type="Proteomes" id="UP000324800"/>
    </source>
</evidence>
<dbReference type="EMBL" id="SNRW01000618">
    <property type="protein sequence ID" value="KAA6400117.1"/>
    <property type="molecule type" value="Genomic_DNA"/>
</dbReference>
<dbReference type="AlphaFoldDB" id="A0A5J4WYE0"/>
<evidence type="ECO:0000313" key="1">
    <source>
        <dbReference type="EMBL" id="KAA6400117.1"/>
    </source>
</evidence>